<feature type="transmembrane region" description="Helical" evidence="1">
    <location>
        <begin position="159"/>
        <end position="181"/>
    </location>
</feature>
<keyword evidence="1" id="KW-0472">Membrane</keyword>
<evidence type="ECO:0000313" key="2">
    <source>
        <dbReference type="EMBL" id="GAA1731975.1"/>
    </source>
</evidence>
<feature type="transmembrane region" description="Helical" evidence="1">
    <location>
        <begin position="112"/>
        <end position="139"/>
    </location>
</feature>
<protein>
    <recommendedName>
        <fullName evidence="4">ABC transporter permease</fullName>
    </recommendedName>
</protein>
<keyword evidence="1" id="KW-1133">Transmembrane helix</keyword>
<evidence type="ECO:0000256" key="1">
    <source>
        <dbReference type="SAM" id="Phobius"/>
    </source>
</evidence>
<proteinExistence type="predicted"/>
<feature type="transmembrane region" description="Helical" evidence="1">
    <location>
        <begin position="188"/>
        <end position="208"/>
    </location>
</feature>
<name>A0ABN2JMR4_9ACTN</name>
<keyword evidence="1" id="KW-0812">Transmembrane</keyword>
<feature type="transmembrane region" description="Helical" evidence="1">
    <location>
        <begin position="68"/>
        <end position="91"/>
    </location>
</feature>
<feature type="transmembrane region" description="Helical" evidence="1">
    <location>
        <begin position="40"/>
        <end position="62"/>
    </location>
</feature>
<reference evidence="2 3" key="1">
    <citation type="journal article" date="2019" name="Int. J. Syst. Evol. Microbiol.">
        <title>The Global Catalogue of Microorganisms (GCM) 10K type strain sequencing project: providing services to taxonomists for standard genome sequencing and annotation.</title>
        <authorList>
            <consortium name="The Broad Institute Genomics Platform"/>
            <consortium name="The Broad Institute Genome Sequencing Center for Infectious Disease"/>
            <person name="Wu L."/>
            <person name="Ma J."/>
        </authorList>
    </citation>
    <scope>NUCLEOTIDE SEQUENCE [LARGE SCALE GENOMIC DNA]</scope>
    <source>
        <strain evidence="2 3">JCM 13518</strain>
    </source>
</reference>
<evidence type="ECO:0008006" key="4">
    <source>
        <dbReference type="Google" id="ProtNLM"/>
    </source>
</evidence>
<organism evidence="2 3">
    <name type="scientific">Aeromicrobium alkaliterrae</name>
    <dbReference type="NCBI Taxonomy" id="302168"/>
    <lineage>
        <taxon>Bacteria</taxon>
        <taxon>Bacillati</taxon>
        <taxon>Actinomycetota</taxon>
        <taxon>Actinomycetes</taxon>
        <taxon>Propionibacteriales</taxon>
        <taxon>Nocardioidaceae</taxon>
        <taxon>Aeromicrobium</taxon>
    </lineage>
</organism>
<keyword evidence="3" id="KW-1185">Reference proteome</keyword>
<dbReference type="Proteomes" id="UP001501057">
    <property type="component" value="Unassembled WGS sequence"/>
</dbReference>
<accession>A0ABN2JMR4</accession>
<comment type="caution">
    <text evidence="2">The sequence shown here is derived from an EMBL/GenBank/DDBJ whole genome shotgun (WGS) entry which is preliminary data.</text>
</comment>
<gene>
    <name evidence="2" type="ORF">GCM10009710_10770</name>
</gene>
<sequence length="267" mass="28108">MSAANPTAPPQTIQTQRPGVPFGRLVAVELRKMFDTRSGFWLVASSLIISVIAAVIVILVVPDESLSYEIFGAAFGTPLALLLPIIAALAVTSEWSQRSGLVTFSLAPNRAAVIGAKAAASIIVAVVAIVFALVIGALGNVVGAAINGIDPVWDLDATQLVYLLIGNILGLLIGFMLGVLLRNSAAAVVGYLVYSFVLPGVLAILAGLQEWFRDLQPWIDFGYAQQPLFDGSDLGGEQLAQLGTSGLIWFVIPMALGLWAVLRAEVK</sequence>
<dbReference type="RefSeq" id="WP_344198534.1">
    <property type="nucleotide sequence ID" value="NZ_BAAAME010000002.1"/>
</dbReference>
<feature type="transmembrane region" description="Helical" evidence="1">
    <location>
        <begin position="239"/>
        <end position="262"/>
    </location>
</feature>
<dbReference type="EMBL" id="BAAAME010000002">
    <property type="protein sequence ID" value="GAA1731975.1"/>
    <property type="molecule type" value="Genomic_DNA"/>
</dbReference>
<evidence type="ECO:0000313" key="3">
    <source>
        <dbReference type="Proteomes" id="UP001501057"/>
    </source>
</evidence>